<dbReference type="EMBL" id="DSYK01000035">
    <property type="protein sequence ID" value="HGS20377.1"/>
    <property type="molecule type" value="Genomic_DNA"/>
</dbReference>
<feature type="transmembrane region" description="Helical" evidence="2">
    <location>
        <begin position="97"/>
        <end position="120"/>
    </location>
</feature>
<feature type="transmembrane region" description="Helical" evidence="2">
    <location>
        <begin position="6"/>
        <end position="27"/>
    </location>
</feature>
<feature type="region of interest" description="Disordered" evidence="1">
    <location>
        <begin position="298"/>
        <end position="335"/>
    </location>
</feature>
<feature type="transmembrane region" description="Helical" evidence="2">
    <location>
        <begin position="39"/>
        <end position="59"/>
    </location>
</feature>
<comment type="caution">
    <text evidence="3">The sequence shown here is derived from an EMBL/GenBank/DDBJ whole genome shotgun (WGS) entry which is preliminary data.</text>
</comment>
<protein>
    <submittedName>
        <fullName evidence="3">Uncharacterized protein</fullName>
    </submittedName>
</protein>
<feature type="compositionally biased region" description="Low complexity" evidence="1">
    <location>
        <begin position="298"/>
        <end position="331"/>
    </location>
</feature>
<sequence>MVLAFLSWYGLFLLVGWLGFPIAYRFLPFLPGRGFALSKALGLLIWAFGFWVAVSLHVVQNDAGGILLSLLALALIAGLSLRSGMQEMAAWVRNHGRLILISEGLFFALFGFWTVVRAAAPEAVGTEKPMELAFIQAILRSPSFPPHDPWLSGYAISYYYFGYVMVAMLSKFTGVAGEVGFNLAIAGWFGLAGVASYGVLYELLASGANSGMRKAAVQAFLAPLFILLISNLNGPLEMFHARGVFWQRSPSGELQSSFWRWLDIQELNRPPAEPFSWAPNRPGGIWWWRSSRRARIPMSARPRSPALRPRASKRNSATAGTSSARPTASASRLWRTPVSTSPAWRYSSSACSASAGCTRTTRRSICAPTR</sequence>
<feature type="transmembrane region" description="Helical" evidence="2">
    <location>
        <begin position="181"/>
        <end position="203"/>
    </location>
</feature>
<keyword evidence="2" id="KW-0472">Membrane</keyword>
<evidence type="ECO:0000313" key="3">
    <source>
        <dbReference type="EMBL" id="HGS20377.1"/>
    </source>
</evidence>
<evidence type="ECO:0000256" key="2">
    <source>
        <dbReference type="SAM" id="Phobius"/>
    </source>
</evidence>
<proteinExistence type="predicted"/>
<keyword evidence="2" id="KW-1133">Transmembrane helix</keyword>
<dbReference type="InterPro" id="IPR018746">
    <property type="entry name" value="DUF2298"/>
</dbReference>
<evidence type="ECO:0000256" key="1">
    <source>
        <dbReference type="SAM" id="MobiDB-lite"/>
    </source>
</evidence>
<feature type="transmembrane region" description="Helical" evidence="2">
    <location>
        <begin position="150"/>
        <end position="169"/>
    </location>
</feature>
<gene>
    <name evidence="3" type="ORF">ENT37_00730</name>
</gene>
<dbReference type="PANTHER" id="PTHR10790">
    <property type="entry name" value="TPR-DOMAIN CONTAINING PROTEIN"/>
    <property type="match status" value="1"/>
</dbReference>
<dbReference type="AlphaFoldDB" id="A0A7C4KH22"/>
<reference evidence="3" key="1">
    <citation type="journal article" date="2020" name="mSystems">
        <title>Genome- and Community-Level Interaction Insights into Carbon Utilization and Element Cycling Functions of Hydrothermarchaeota in Hydrothermal Sediment.</title>
        <authorList>
            <person name="Zhou Z."/>
            <person name="Liu Y."/>
            <person name="Xu W."/>
            <person name="Pan J."/>
            <person name="Luo Z.H."/>
            <person name="Li M."/>
        </authorList>
    </citation>
    <scope>NUCLEOTIDE SEQUENCE [LARGE SCALE GENOMIC DNA]</scope>
    <source>
        <strain evidence="3">SpSt-573</strain>
    </source>
</reference>
<name>A0A7C4KH22_9CHLR</name>
<feature type="transmembrane region" description="Helical" evidence="2">
    <location>
        <begin position="215"/>
        <end position="232"/>
    </location>
</feature>
<keyword evidence="2" id="KW-0812">Transmembrane</keyword>
<dbReference type="Pfam" id="PF10060">
    <property type="entry name" value="DUF2298"/>
    <property type="match status" value="1"/>
</dbReference>
<dbReference type="PANTHER" id="PTHR10790:SF51">
    <property type="entry name" value="TETRATRICOPEPTIDE REPEAT PROTEIN"/>
    <property type="match status" value="1"/>
</dbReference>
<organism evidence="3">
    <name type="scientific">Anaerolinea thermolimosa</name>
    <dbReference type="NCBI Taxonomy" id="229919"/>
    <lineage>
        <taxon>Bacteria</taxon>
        <taxon>Bacillati</taxon>
        <taxon>Chloroflexota</taxon>
        <taxon>Anaerolineae</taxon>
        <taxon>Anaerolineales</taxon>
        <taxon>Anaerolineaceae</taxon>
        <taxon>Anaerolinea</taxon>
    </lineage>
</organism>
<accession>A0A7C4KH22</accession>
<feature type="transmembrane region" description="Helical" evidence="2">
    <location>
        <begin position="65"/>
        <end position="85"/>
    </location>
</feature>